<reference evidence="14 15" key="1">
    <citation type="submission" date="2019-06" db="EMBL/GenBank/DDBJ databases">
        <title>Discovery of a novel chromosome fission-fusion reversal in muntjac.</title>
        <authorList>
            <person name="Mudd A.B."/>
            <person name="Bredeson J.V."/>
            <person name="Baum R."/>
            <person name="Hockemeyer D."/>
            <person name="Rokhsar D.S."/>
        </authorList>
    </citation>
    <scope>NUCLEOTIDE SEQUENCE [LARGE SCALE GENOMIC DNA]</scope>
    <source>
        <strain evidence="14">UCam_UCB_Mr</strain>
        <tissue evidence="14">Fibroblast cell line</tissue>
    </source>
</reference>
<evidence type="ECO:0000256" key="5">
    <source>
        <dbReference type="ARBA" id="ARBA00022859"/>
    </source>
</evidence>
<dbReference type="AlphaFoldDB" id="A0A5J5N4C3"/>
<feature type="signal peptide" evidence="13">
    <location>
        <begin position="1"/>
        <end position="18"/>
    </location>
</feature>
<keyword evidence="4 13" id="KW-0732">Signal</keyword>
<dbReference type="InterPro" id="IPR036179">
    <property type="entry name" value="Ig-like_dom_sf"/>
</dbReference>
<keyword evidence="6 12" id="KW-1133">Transmembrane helix</keyword>
<keyword evidence="7" id="KW-1064">Adaptive immunity</keyword>
<evidence type="ECO:0000256" key="10">
    <source>
        <dbReference type="ARBA" id="ARBA00023180"/>
    </source>
</evidence>
<dbReference type="GO" id="GO:0042110">
    <property type="term" value="P:T cell activation"/>
    <property type="evidence" value="ECO:0007669"/>
    <property type="project" value="TreeGrafter"/>
</dbReference>
<evidence type="ECO:0000256" key="13">
    <source>
        <dbReference type="SAM" id="SignalP"/>
    </source>
</evidence>
<keyword evidence="5" id="KW-0391">Immunity</keyword>
<keyword evidence="11" id="KW-0393">Immunoglobulin domain</keyword>
<evidence type="ECO:0000313" key="15">
    <source>
        <dbReference type="Proteomes" id="UP000326062"/>
    </source>
</evidence>
<dbReference type="GO" id="GO:0002250">
    <property type="term" value="P:adaptive immune response"/>
    <property type="evidence" value="ECO:0007669"/>
    <property type="project" value="UniProtKB-KW"/>
</dbReference>
<evidence type="ECO:0000313" key="14">
    <source>
        <dbReference type="EMBL" id="KAB0386429.1"/>
    </source>
</evidence>
<evidence type="ECO:0000256" key="11">
    <source>
        <dbReference type="ARBA" id="ARBA00023319"/>
    </source>
</evidence>
<evidence type="ECO:0000256" key="9">
    <source>
        <dbReference type="ARBA" id="ARBA00023157"/>
    </source>
</evidence>
<dbReference type="PANTHER" id="PTHR12080">
    <property type="entry name" value="SIGNALING LYMPHOCYTIC ACTIVATION MOLECULE"/>
    <property type="match status" value="1"/>
</dbReference>
<dbReference type="FunFam" id="2.60.40.10:FF:000820">
    <property type="entry name" value="SLAM family member 7"/>
    <property type="match status" value="1"/>
</dbReference>
<dbReference type="InterPro" id="IPR015631">
    <property type="entry name" value="CD2/SLAM_rcpt"/>
</dbReference>
<comment type="subcellular location">
    <subcellularLocation>
        <location evidence="1">Membrane</location>
        <topology evidence="1">Single-pass type I membrane protein</topology>
    </subcellularLocation>
</comment>
<dbReference type="EMBL" id="VCEB01000001">
    <property type="protein sequence ID" value="KAB0386429.1"/>
    <property type="molecule type" value="Genomic_DNA"/>
</dbReference>
<dbReference type="GO" id="GO:0009897">
    <property type="term" value="C:external side of plasma membrane"/>
    <property type="evidence" value="ECO:0007669"/>
    <property type="project" value="TreeGrafter"/>
</dbReference>
<sequence>MVFSNVYGFLFMFSGLEASGSDTDIIVNGILGESATFPLNIQPSQKVASISWHSKTSVAFVIPGNFGAEPLVTITHQNYRERISVSAQNYNLELRNLRIEDSGIYKADINVETSKTTTTRSYNLQVYHITMSPHTRHTGLMSGLAALSLLIIILPSVVLFLLCKRREVRTLNIRVNHLEKFIHIFMYCGSMLVYDSDASSKKTIYTYITVSRNTQPAESRIYDEIPPSKVLPTKEEPVNTIYSLRHYSNKVKKITMKDKFEPSCLGGK</sequence>
<dbReference type="GO" id="GO:0032715">
    <property type="term" value="P:negative regulation of interleukin-6 production"/>
    <property type="evidence" value="ECO:0007669"/>
    <property type="project" value="TreeGrafter"/>
</dbReference>
<dbReference type="Proteomes" id="UP000326062">
    <property type="component" value="Chromosome 1"/>
</dbReference>
<proteinExistence type="predicted"/>
<feature type="non-terminal residue" evidence="14">
    <location>
        <position position="268"/>
    </location>
</feature>
<evidence type="ECO:0000256" key="2">
    <source>
        <dbReference type="ARBA" id="ARBA00022588"/>
    </source>
</evidence>
<feature type="chain" id="PRO_5023863368" description="Immunoglobulin V-set domain-containing protein" evidence="13">
    <location>
        <begin position="19"/>
        <end position="268"/>
    </location>
</feature>
<protein>
    <recommendedName>
        <fullName evidence="16">Immunoglobulin V-set domain-containing protein</fullName>
    </recommendedName>
</protein>
<evidence type="ECO:0008006" key="16">
    <source>
        <dbReference type="Google" id="ProtNLM"/>
    </source>
</evidence>
<dbReference type="GO" id="GO:0043030">
    <property type="term" value="P:regulation of macrophage activation"/>
    <property type="evidence" value="ECO:0007669"/>
    <property type="project" value="TreeGrafter"/>
</dbReference>
<evidence type="ECO:0000256" key="6">
    <source>
        <dbReference type="ARBA" id="ARBA00022989"/>
    </source>
</evidence>
<organism evidence="14 15">
    <name type="scientific">Muntiacus reevesi</name>
    <name type="common">Reeves' muntjac</name>
    <name type="synonym">Cervus reevesi</name>
    <dbReference type="NCBI Taxonomy" id="9886"/>
    <lineage>
        <taxon>Eukaryota</taxon>
        <taxon>Metazoa</taxon>
        <taxon>Chordata</taxon>
        <taxon>Craniata</taxon>
        <taxon>Vertebrata</taxon>
        <taxon>Euteleostomi</taxon>
        <taxon>Mammalia</taxon>
        <taxon>Eutheria</taxon>
        <taxon>Laurasiatheria</taxon>
        <taxon>Artiodactyla</taxon>
        <taxon>Ruminantia</taxon>
        <taxon>Pecora</taxon>
        <taxon>Cervidae</taxon>
        <taxon>Muntiacinae</taxon>
        <taxon>Muntiacus</taxon>
    </lineage>
</organism>
<keyword evidence="8 12" id="KW-0472">Membrane</keyword>
<keyword evidence="15" id="KW-1185">Reference proteome</keyword>
<evidence type="ECO:0000256" key="7">
    <source>
        <dbReference type="ARBA" id="ARBA00023130"/>
    </source>
</evidence>
<dbReference type="GO" id="GO:0071639">
    <property type="term" value="P:positive regulation of monocyte chemotactic protein-1 production"/>
    <property type="evidence" value="ECO:0007669"/>
    <property type="project" value="TreeGrafter"/>
</dbReference>
<dbReference type="PANTHER" id="PTHR12080:SF103">
    <property type="entry name" value="SLAM FAMILY MEMBER 5"/>
    <property type="match status" value="1"/>
</dbReference>
<keyword evidence="10" id="KW-0325">Glycoprotein</keyword>
<name>A0A5J5N4C3_MUNRE</name>
<dbReference type="CDD" id="cd16842">
    <property type="entry name" value="Ig_SLAM-like_N"/>
    <property type="match status" value="1"/>
</dbReference>
<keyword evidence="2" id="KW-0399">Innate immunity</keyword>
<keyword evidence="9" id="KW-1015">Disulfide bond</keyword>
<dbReference type="GO" id="GO:0045087">
    <property type="term" value="P:innate immune response"/>
    <property type="evidence" value="ECO:0007669"/>
    <property type="project" value="UniProtKB-KW"/>
</dbReference>
<gene>
    <name evidence="14" type="ORF">FD755_001385</name>
</gene>
<evidence type="ECO:0000256" key="1">
    <source>
        <dbReference type="ARBA" id="ARBA00004479"/>
    </source>
</evidence>
<dbReference type="InterPro" id="IPR013783">
    <property type="entry name" value="Ig-like_fold"/>
</dbReference>
<keyword evidence="3 12" id="KW-0812">Transmembrane</keyword>
<feature type="transmembrane region" description="Helical" evidence="12">
    <location>
        <begin position="140"/>
        <end position="162"/>
    </location>
</feature>
<evidence type="ECO:0000256" key="8">
    <source>
        <dbReference type="ARBA" id="ARBA00023136"/>
    </source>
</evidence>
<evidence type="ECO:0000256" key="12">
    <source>
        <dbReference type="SAM" id="Phobius"/>
    </source>
</evidence>
<comment type="caution">
    <text evidence="14">The sequence shown here is derived from an EMBL/GenBank/DDBJ whole genome shotgun (WGS) entry which is preliminary data.</text>
</comment>
<accession>A0A5J5N4C3</accession>
<dbReference type="GO" id="GO:0032760">
    <property type="term" value="P:positive regulation of tumor necrosis factor production"/>
    <property type="evidence" value="ECO:0007669"/>
    <property type="project" value="TreeGrafter"/>
</dbReference>
<evidence type="ECO:0000256" key="4">
    <source>
        <dbReference type="ARBA" id="ARBA00022729"/>
    </source>
</evidence>
<dbReference type="Gene3D" id="2.60.40.10">
    <property type="entry name" value="Immunoglobulins"/>
    <property type="match status" value="1"/>
</dbReference>
<dbReference type="SUPFAM" id="SSF48726">
    <property type="entry name" value="Immunoglobulin"/>
    <property type="match status" value="1"/>
</dbReference>
<evidence type="ECO:0000256" key="3">
    <source>
        <dbReference type="ARBA" id="ARBA00022692"/>
    </source>
</evidence>